<organism evidence="1">
    <name type="scientific">bioreactor metagenome</name>
    <dbReference type="NCBI Taxonomy" id="1076179"/>
    <lineage>
        <taxon>unclassified sequences</taxon>
        <taxon>metagenomes</taxon>
        <taxon>ecological metagenomes</taxon>
    </lineage>
</organism>
<dbReference type="EMBL" id="VSSQ01002031">
    <property type="protein sequence ID" value="MPM12856.1"/>
    <property type="molecule type" value="Genomic_DNA"/>
</dbReference>
<dbReference type="PROSITE" id="PS51257">
    <property type="entry name" value="PROKAR_LIPOPROTEIN"/>
    <property type="match status" value="1"/>
</dbReference>
<accession>A0A644X9J0</accession>
<evidence type="ECO:0000313" key="1">
    <source>
        <dbReference type="EMBL" id="MPM12856.1"/>
    </source>
</evidence>
<proteinExistence type="predicted"/>
<comment type="caution">
    <text evidence="1">The sequence shown here is derived from an EMBL/GenBank/DDBJ whole genome shotgun (WGS) entry which is preliminary data.</text>
</comment>
<name>A0A644X9J0_9ZZZZ</name>
<reference evidence="1" key="1">
    <citation type="submission" date="2019-08" db="EMBL/GenBank/DDBJ databases">
        <authorList>
            <person name="Kucharzyk K."/>
            <person name="Murdoch R.W."/>
            <person name="Higgins S."/>
            <person name="Loffler F."/>
        </authorList>
    </citation>
    <scope>NUCLEOTIDE SEQUENCE</scope>
</reference>
<protein>
    <recommendedName>
        <fullName evidence="2">Lipoprotein</fullName>
    </recommendedName>
</protein>
<evidence type="ECO:0008006" key="2">
    <source>
        <dbReference type="Google" id="ProtNLM"/>
    </source>
</evidence>
<dbReference type="AlphaFoldDB" id="A0A644X9J0"/>
<gene>
    <name evidence="1" type="ORF">SDC9_59210</name>
</gene>
<sequence length="103" mass="11438">MNRRITLVTLISAALLAACSGPSSEELAQYKAQCVKFHERERSSPRSTVQALDHWTKNGKVVIELAEFENSYSSAYTSYLCVIDPGAGSLSLPGVFNQEKWRK</sequence>